<dbReference type="AlphaFoldDB" id="A0A9D2KT91"/>
<dbReference type="Pfam" id="PF05193">
    <property type="entry name" value="Peptidase_M16_C"/>
    <property type="match status" value="1"/>
</dbReference>
<dbReference type="Proteomes" id="UP000823860">
    <property type="component" value="Unassembled WGS sequence"/>
</dbReference>
<dbReference type="SUPFAM" id="SSF63411">
    <property type="entry name" value="LuxS/MPP-like metallohydrolase"/>
    <property type="match status" value="2"/>
</dbReference>
<dbReference type="PANTHER" id="PTHR11851:SF224">
    <property type="entry name" value="PROCESSING PROTEASE"/>
    <property type="match status" value="1"/>
</dbReference>
<gene>
    <name evidence="3" type="ORF">H9785_08855</name>
</gene>
<proteinExistence type="predicted"/>
<organism evidence="3 4">
    <name type="scientific">Candidatus Bacteroides intestinavium</name>
    <dbReference type="NCBI Taxonomy" id="2838469"/>
    <lineage>
        <taxon>Bacteria</taxon>
        <taxon>Pseudomonadati</taxon>
        <taxon>Bacteroidota</taxon>
        <taxon>Bacteroidia</taxon>
        <taxon>Bacteroidales</taxon>
        <taxon>Bacteroidaceae</taxon>
        <taxon>Bacteroides</taxon>
    </lineage>
</organism>
<name>A0A9D2KT91_9BACE</name>
<comment type="caution">
    <text evidence="3">The sequence shown here is derived from an EMBL/GenBank/DDBJ whole genome shotgun (WGS) entry which is preliminary data.</text>
</comment>
<reference evidence="3" key="2">
    <citation type="submission" date="2021-04" db="EMBL/GenBank/DDBJ databases">
        <authorList>
            <person name="Gilroy R."/>
        </authorList>
    </citation>
    <scope>NUCLEOTIDE SEQUENCE</scope>
    <source>
        <strain evidence="3">ChiHecec1B25-7008</strain>
    </source>
</reference>
<dbReference type="Gene3D" id="3.30.830.10">
    <property type="entry name" value="Metalloenzyme, LuxS/M16 peptidase-like"/>
    <property type="match status" value="2"/>
</dbReference>
<feature type="domain" description="Peptidase M16 N-terminal" evidence="1">
    <location>
        <begin position="62"/>
        <end position="138"/>
    </location>
</feature>
<evidence type="ECO:0000259" key="1">
    <source>
        <dbReference type="Pfam" id="PF00675"/>
    </source>
</evidence>
<sequence>MPDRTSPPPICKPAHSPVREPACVRMPNGIPVYVFDAGESDVVRIDLLFEGGRWQQELPLQALFTNRMLREGTVRFSSGEIAERLDYYGAWLELASAAEYTYLTLYSLGKYLPETLAVLESVVKEPLFPEKELKVVLETNIRQFLVNSSKAEYLAGRALMNLLFGAGHPLGHVLCEDDYRRLTPGVLRHFYDRYYHSAHCSIYLAGRIDGRCLRLVEEHFGQEPFGGVLQAPAGHGRFRPAGGPEDTRFLKREGAAQNAIRMGMLSLNQHHPDYLKLRVLVTLFGGYFGSRLMSNIREQKGYTYGISATLLPYPDEGVLTISADTAPQYVRPLWREVQAEMDRLREERVPGEELERVRNYMLGEMCRSYESVFSLSDAWIFIHISGLDKSYFTGIVEAIETVTSDELQSLAQKYLCKENLKAVVCGENFS</sequence>
<dbReference type="InterPro" id="IPR007863">
    <property type="entry name" value="Peptidase_M16_C"/>
</dbReference>
<evidence type="ECO:0000259" key="2">
    <source>
        <dbReference type="Pfam" id="PF05193"/>
    </source>
</evidence>
<dbReference type="GO" id="GO:0046872">
    <property type="term" value="F:metal ion binding"/>
    <property type="evidence" value="ECO:0007669"/>
    <property type="project" value="InterPro"/>
</dbReference>
<dbReference type="InterPro" id="IPR050361">
    <property type="entry name" value="MPP/UQCRC_Complex"/>
</dbReference>
<evidence type="ECO:0000313" key="4">
    <source>
        <dbReference type="Proteomes" id="UP000823860"/>
    </source>
</evidence>
<protein>
    <submittedName>
        <fullName evidence="3">Insulinase family protein</fullName>
    </submittedName>
</protein>
<feature type="domain" description="Peptidase M16 C-terminal" evidence="2">
    <location>
        <begin position="182"/>
        <end position="359"/>
    </location>
</feature>
<dbReference type="InterPro" id="IPR011765">
    <property type="entry name" value="Pept_M16_N"/>
</dbReference>
<dbReference type="PANTHER" id="PTHR11851">
    <property type="entry name" value="METALLOPROTEASE"/>
    <property type="match status" value="1"/>
</dbReference>
<reference evidence="3" key="1">
    <citation type="journal article" date="2021" name="PeerJ">
        <title>Extensive microbial diversity within the chicken gut microbiome revealed by metagenomics and culture.</title>
        <authorList>
            <person name="Gilroy R."/>
            <person name="Ravi A."/>
            <person name="Getino M."/>
            <person name="Pursley I."/>
            <person name="Horton D.L."/>
            <person name="Alikhan N.F."/>
            <person name="Baker D."/>
            <person name="Gharbi K."/>
            <person name="Hall N."/>
            <person name="Watson M."/>
            <person name="Adriaenssens E.M."/>
            <person name="Foster-Nyarko E."/>
            <person name="Jarju S."/>
            <person name="Secka A."/>
            <person name="Antonio M."/>
            <person name="Oren A."/>
            <person name="Chaudhuri R.R."/>
            <person name="La Ragione R."/>
            <person name="Hildebrand F."/>
            <person name="Pallen M.J."/>
        </authorList>
    </citation>
    <scope>NUCLEOTIDE SEQUENCE</scope>
    <source>
        <strain evidence="3">ChiHecec1B25-7008</strain>
    </source>
</reference>
<dbReference type="Pfam" id="PF00675">
    <property type="entry name" value="Peptidase_M16"/>
    <property type="match status" value="1"/>
</dbReference>
<dbReference type="EMBL" id="DWZE01000106">
    <property type="protein sequence ID" value="HJA84062.1"/>
    <property type="molecule type" value="Genomic_DNA"/>
</dbReference>
<evidence type="ECO:0000313" key="3">
    <source>
        <dbReference type="EMBL" id="HJA84062.1"/>
    </source>
</evidence>
<dbReference type="InterPro" id="IPR011249">
    <property type="entry name" value="Metalloenz_LuxS/M16"/>
</dbReference>
<accession>A0A9D2KT91</accession>